<dbReference type="Proteomes" id="UP000676169">
    <property type="component" value="Chromosome"/>
</dbReference>
<organism evidence="1 2">
    <name type="scientific">Luteolibacter ambystomatis</name>
    <dbReference type="NCBI Taxonomy" id="2824561"/>
    <lineage>
        <taxon>Bacteria</taxon>
        <taxon>Pseudomonadati</taxon>
        <taxon>Verrucomicrobiota</taxon>
        <taxon>Verrucomicrobiia</taxon>
        <taxon>Verrucomicrobiales</taxon>
        <taxon>Verrucomicrobiaceae</taxon>
        <taxon>Luteolibacter</taxon>
    </lineage>
</organism>
<proteinExistence type="predicted"/>
<name>A0A975PH10_9BACT</name>
<keyword evidence="2" id="KW-1185">Reference proteome</keyword>
<sequence>MRTMLLGDIGNRLDIQDAENNISALQSHAASAAKAVGNQTATIARLKNELARQKLAVTALTRFLIAKGLVSEAELQEFIHDVDSEDGIVDGKMEIETVNGRQRLVRPHIPPGTFRRIP</sequence>
<gene>
    <name evidence="1" type="ORF">KBB96_07930</name>
</gene>
<protein>
    <submittedName>
        <fullName evidence="1">Uncharacterized protein</fullName>
    </submittedName>
</protein>
<evidence type="ECO:0000313" key="1">
    <source>
        <dbReference type="EMBL" id="QUE52811.1"/>
    </source>
</evidence>
<dbReference type="EMBL" id="CP073100">
    <property type="protein sequence ID" value="QUE52811.1"/>
    <property type="molecule type" value="Genomic_DNA"/>
</dbReference>
<evidence type="ECO:0000313" key="2">
    <source>
        <dbReference type="Proteomes" id="UP000676169"/>
    </source>
</evidence>
<dbReference type="KEGG" id="lamb:KBB96_07930"/>
<dbReference type="AlphaFoldDB" id="A0A975PH10"/>
<accession>A0A975PH10</accession>
<dbReference type="RefSeq" id="WP_211634125.1">
    <property type="nucleotide sequence ID" value="NZ_CP073100.1"/>
</dbReference>
<reference evidence="1" key="1">
    <citation type="submission" date="2021-04" db="EMBL/GenBank/DDBJ databases">
        <title>Luteolibacter sp. 32A isolated from the skin of an Anderson's salamander (Ambystoma andersonii).</title>
        <authorList>
            <person name="Spergser J."/>
            <person name="Busse H.-J."/>
        </authorList>
    </citation>
    <scope>NUCLEOTIDE SEQUENCE</scope>
    <source>
        <strain evidence="1">32A</strain>
    </source>
</reference>